<evidence type="ECO:0000256" key="1">
    <source>
        <dbReference type="SAM" id="MobiDB-lite"/>
    </source>
</evidence>
<name>A0A3M0KRD6_HIRRU</name>
<accession>A0A3M0KRD6</accession>
<keyword evidence="3" id="KW-1185">Reference proteome</keyword>
<feature type="region of interest" description="Disordered" evidence="1">
    <location>
        <begin position="1"/>
        <end position="23"/>
    </location>
</feature>
<dbReference type="Proteomes" id="UP000269221">
    <property type="component" value="Unassembled WGS sequence"/>
</dbReference>
<comment type="caution">
    <text evidence="2">The sequence shown here is derived from an EMBL/GenBank/DDBJ whole genome shotgun (WGS) entry which is preliminary data.</text>
</comment>
<evidence type="ECO:0000313" key="3">
    <source>
        <dbReference type="Proteomes" id="UP000269221"/>
    </source>
</evidence>
<organism evidence="2 3">
    <name type="scientific">Hirundo rustica rustica</name>
    <dbReference type="NCBI Taxonomy" id="333673"/>
    <lineage>
        <taxon>Eukaryota</taxon>
        <taxon>Metazoa</taxon>
        <taxon>Chordata</taxon>
        <taxon>Craniata</taxon>
        <taxon>Vertebrata</taxon>
        <taxon>Euteleostomi</taxon>
        <taxon>Archelosauria</taxon>
        <taxon>Archosauria</taxon>
        <taxon>Dinosauria</taxon>
        <taxon>Saurischia</taxon>
        <taxon>Theropoda</taxon>
        <taxon>Coelurosauria</taxon>
        <taxon>Aves</taxon>
        <taxon>Neognathae</taxon>
        <taxon>Neoaves</taxon>
        <taxon>Telluraves</taxon>
        <taxon>Australaves</taxon>
        <taxon>Passeriformes</taxon>
        <taxon>Sylvioidea</taxon>
        <taxon>Hirundinidae</taxon>
        <taxon>Hirundo</taxon>
    </lineage>
</organism>
<protein>
    <submittedName>
        <fullName evidence="2">Uncharacterized protein</fullName>
    </submittedName>
</protein>
<feature type="region of interest" description="Disordered" evidence="1">
    <location>
        <begin position="57"/>
        <end position="89"/>
    </location>
</feature>
<feature type="compositionally biased region" description="Basic residues" evidence="1">
    <location>
        <begin position="66"/>
        <end position="79"/>
    </location>
</feature>
<evidence type="ECO:0000313" key="2">
    <source>
        <dbReference type="EMBL" id="RMC15839.1"/>
    </source>
</evidence>
<gene>
    <name evidence="2" type="ORF">DUI87_08043</name>
</gene>
<dbReference type="AlphaFoldDB" id="A0A3M0KRD6"/>
<reference evidence="2 3" key="1">
    <citation type="submission" date="2018-07" db="EMBL/GenBank/DDBJ databases">
        <title>A high quality draft genome assembly of the barn swallow (H. rustica rustica).</title>
        <authorList>
            <person name="Formenti G."/>
            <person name="Chiara M."/>
            <person name="Poveda L."/>
            <person name="Francoijs K.-J."/>
            <person name="Bonisoli-Alquati A."/>
            <person name="Canova L."/>
            <person name="Gianfranceschi L."/>
            <person name="Horner D.S."/>
            <person name="Saino N."/>
        </authorList>
    </citation>
    <scope>NUCLEOTIDE SEQUENCE [LARGE SCALE GENOMIC DNA]</scope>
    <source>
        <strain evidence="2">Chelidonia</strain>
        <tissue evidence="2">Blood</tissue>
    </source>
</reference>
<dbReference type="OrthoDB" id="9221820at2759"/>
<proteinExistence type="predicted"/>
<dbReference type="EMBL" id="QRBI01000104">
    <property type="protein sequence ID" value="RMC15839.1"/>
    <property type="molecule type" value="Genomic_DNA"/>
</dbReference>
<sequence>MLGGHQPYEAQQGKVPDSAPGMDESWMYGQIAKWMLESSAMEKDLGIPMDGKLNVSQQCTGSQKRQPCRRVHQGQHHQLGKGGDCPTLL</sequence>